<feature type="domain" description="Response regulatory" evidence="1">
    <location>
        <begin position="5"/>
        <end position="123"/>
    </location>
</feature>
<dbReference type="Pfam" id="PF00563">
    <property type="entry name" value="EAL"/>
    <property type="match status" value="1"/>
</dbReference>
<dbReference type="SMART" id="SM00448">
    <property type="entry name" value="REC"/>
    <property type="match status" value="1"/>
</dbReference>
<dbReference type="InterPro" id="IPR001633">
    <property type="entry name" value="EAL_dom"/>
</dbReference>
<dbReference type="Gene3D" id="3.40.50.2300">
    <property type="match status" value="1"/>
</dbReference>
<dbReference type="InterPro" id="IPR011006">
    <property type="entry name" value="CheY-like_superfamily"/>
</dbReference>
<dbReference type="PANTHER" id="PTHR33121:SF71">
    <property type="entry name" value="OXYGEN SENSOR PROTEIN DOSP"/>
    <property type="match status" value="1"/>
</dbReference>
<dbReference type="InterPro" id="IPR001789">
    <property type="entry name" value="Sig_transdc_resp-reg_receiver"/>
</dbReference>
<name>A0A3B0X9I4_9ZZZZ</name>
<evidence type="ECO:0000313" key="3">
    <source>
        <dbReference type="EMBL" id="VAW60132.1"/>
    </source>
</evidence>
<reference evidence="3" key="1">
    <citation type="submission" date="2018-06" db="EMBL/GenBank/DDBJ databases">
        <authorList>
            <person name="Zhirakovskaya E."/>
        </authorList>
    </citation>
    <scope>NUCLEOTIDE SEQUENCE</scope>
</reference>
<dbReference type="EMBL" id="UOFH01000124">
    <property type="protein sequence ID" value="VAW60132.1"/>
    <property type="molecule type" value="Genomic_DNA"/>
</dbReference>
<dbReference type="AlphaFoldDB" id="A0A3B0X9I4"/>
<proteinExistence type="predicted"/>
<gene>
    <name evidence="3" type="ORF">MNBD_GAMMA08-1930</name>
</gene>
<dbReference type="GO" id="GO:0071111">
    <property type="term" value="F:cyclic-guanylate-specific phosphodiesterase activity"/>
    <property type="evidence" value="ECO:0007669"/>
    <property type="project" value="InterPro"/>
</dbReference>
<dbReference type="GO" id="GO:0000160">
    <property type="term" value="P:phosphorelay signal transduction system"/>
    <property type="evidence" value="ECO:0007669"/>
    <property type="project" value="InterPro"/>
</dbReference>
<dbReference type="SMART" id="SM00052">
    <property type="entry name" value="EAL"/>
    <property type="match status" value="1"/>
</dbReference>
<dbReference type="CDD" id="cd01948">
    <property type="entry name" value="EAL"/>
    <property type="match status" value="1"/>
</dbReference>
<dbReference type="PANTHER" id="PTHR33121">
    <property type="entry name" value="CYCLIC DI-GMP PHOSPHODIESTERASE PDEF"/>
    <property type="match status" value="1"/>
</dbReference>
<feature type="domain" description="EAL" evidence="2">
    <location>
        <begin position="136"/>
        <end position="389"/>
    </location>
</feature>
<dbReference type="Gene3D" id="3.20.20.450">
    <property type="entry name" value="EAL domain"/>
    <property type="match status" value="1"/>
</dbReference>
<evidence type="ECO:0000259" key="1">
    <source>
        <dbReference type="PROSITE" id="PS50110"/>
    </source>
</evidence>
<dbReference type="PROSITE" id="PS50110">
    <property type="entry name" value="RESPONSE_REGULATORY"/>
    <property type="match status" value="1"/>
</dbReference>
<evidence type="ECO:0000259" key="2">
    <source>
        <dbReference type="PROSITE" id="PS50883"/>
    </source>
</evidence>
<dbReference type="InterPro" id="IPR035919">
    <property type="entry name" value="EAL_sf"/>
</dbReference>
<dbReference type="SUPFAM" id="SSF52172">
    <property type="entry name" value="CheY-like"/>
    <property type="match status" value="1"/>
</dbReference>
<sequence>MTTPRLTIIDDEVDLLDFISLVAEQSNFSVDKYTDANLFMQQNKNDADVIILDLMMPNVDGIEIIRYLATTSSRAQLILMSGFDKSVLHSAQELAKEQKLNFAGCLSKPFRANELHKFLSELTITPHSSSKQKSNQPPTIDELQAAISNHELIMHYQPKVALNDDSYLSVEALVRWQHPQRGLLPPDMFIPLAEKNNLIDELTWEVFHQVLSQSKKWMDQNLSIKIAINMSAITLKDLDLPKKMMTLLNQYNLQPTQIILEVTETALMQELIKSLDILTRLRMKGFQLSIDDFGTGYSSLVQLHRIPFSELKIDSSFVMKMSEEPEALAIVETVVLLGHKLGMKVVAEGVETQENLNQLENMQCDIAQGYFISKPKPAEEITQWFLDNKKPIKNTTYRK</sequence>
<protein>
    <submittedName>
        <fullName evidence="3">Diguanylate cyclase/phosphodiesterase (GGDEF &amp; EAL domains) with PAS/PAC sensor(S)</fullName>
    </submittedName>
</protein>
<dbReference type="SUPFAM" id="SSF141868">
    <property type="entry name" value="EAL domain-like"/>
    <property type="match status" value="1"/>
</dbReference>
<dbReference type="PROSITE" id="PS50883">
    <property type="entry name" value="EAL"/>
    <property type="match status" value="1"/>
</dbReference>
<dbReference type="Pfam" id="PF00072">
    <property type="entry name" value="Response_reg"/>
    <property type="match status" value="1"/>
</dbReference>
<organism evidence="3">
    <name type="scientific">hydrothermal vent metagenome</name>
    <dbReference type="NCBI Taxonomy" id="652676"/>
    <lineage>
        <taxon>unclassified sequences</taxon>
        <taxon>metagenomes</taxon>
        <taxon>ecological metagenomes</taxon>
    </lineage>
</organism>
<accession>A0A3B0X9I4</accession>
<dbReference type="InterPro" id="IPR050706">
    <property type="entry name" value="Cyclic-di-GMP_PDE-like"/>
</dbReference>